<evidence type="ECO:0000313" key="1">
    <source>
        <dbReference type="EMBL" id="KAH7852625.1"/>
    </source>
</evidence>
<name>A0ACB7YGF1_9ERIC</name>
<gene>
    <name evidence="1" type="ORF">Vadar_027138</name>
</gene>
<protein>
    <submittedName>
        <fullName evidence="1">Uncharacterized protein</fullName>
    </submittedName>
</protein>
<dbReference type="Proteomes" id="UP000828048">
    <property type="component" value="Chromosome 8"/>
</dbReference>
<reference evidence="1 2" key="1">
    <citation type="journal article" date="2021" name="Hortic Res">
        <title>High-quality reference genome and annotation aids understanding of berry development for evergreen blueberry (Vaccinium darrowii).</title>
        <authorList>
            <person name="Yu J."/>
            <person name="Hulse-Kemp A.M."/>
            <person name="Babiker E."/>
            <person name="Staton M."/>
        </authorList>
    </citation>
    <scope>NUCLEOTIDE SEQUENCE [LARGE SCALE GENOMIC DNA]</scope>
    <source>
        <strain evidence="2">cv. NJ 8807/NJ 8810</strain>
        <tissue evidence="1">Young leaf</tissue>
    </source>
</reference>
<keyword evidence="2" id="KW-1185">Reference proteome</keyword>
<sequence>MQLSSFVAASTLGNSIDIFSCFVLLFRDSFIREGYQFDYVFDWTILKYPQIGAISRGRNSSGSAGLNPGPSVERPERTSGILSSSNLIGSLLVILAAGFAILFLDVMNSQLQDVLEKQGSELKQGKQLIPRLKQQVTSLIGQLQWLAEESYGCEC</sequence>
<organism evidence="1 2">
    <name type="scientific">Vaccinium darrowii</name>
    <dbReference type="NCBI Taxonomy" id="229202"/>
    <lineage>
        <taxon>Eukaryota</taxon>
        <taxon>Viridiplantae</taxon>
        <taxon>Streptophyta</taxon>
        <taxon>Embryophyta</taxon>
        <taxon>Tracheophyta</taxon>
        <taxon>Spermatophyta</taxon>
        <taxon>Magnoliopsida</taxon>
        <taxon>eudicotyledons</taxon>
        <taxon>Gunneridae</taxon>
        <taxon>Pentapetalae</taxon>
        <taxon>asterids</taxon>
        <taxon>Ericales</taxon>
        <taxon>Ericaceae</taxon>
        <taxon>Vaccinioideae</taxon>
        <taxon>Vaccinieae</taxon>
        <taxon>Vaccinium</taxon>
    </lineage>
</organism>
<evidence type="ECO:0000313" key="2">
    <source>
        <dbReference type="Proteomes" id="UP000828048"/>
    </source>
</evidence>
<accession>A0ACB7YGF1</accession>
<proteinExistence type="predicted"/>
<dbReference type="EMBL" id="CM037158">
    <property type="protein sequence ID" value="KAH7852625.1"/>
    <property type="molecule type" value="Genomic_DNA"/>
</dbReference>
<comment type="caution">
    <text evidence="1">The sequence shown here is derived from an EMBL/GenBank/DDBJ whole genome shotgun (WGS) entry which is preliminary data.</text>
</comment>